<comment type="caution">
    <text evidence="4">Lacks conserved residue(s) required for the propagation of feature annotation.</text>
</comment>
<evidence type="ECO:0000313" key="8">
    <source>
        <dbReference type="Proteomes" id="UP000320762"/>
    </source>
</evidence>
<dbReference type="GO" id="GO:0046486">
    <property type="term" value="P:glycerolipid metabolic process"/>
    <property type="evidence" value="ECO:0007669"/>
    <property type="project" value="UniProtKB-ARBA"/>
</dbReference>
<dbReference type="InterPro" id="IPR002641">
    <property type="entry name" value="PNPLA_dom"/>
</dbReference>
<feature type="region of interest" description="Disordered" evidence="5">
    <location>
        <begin position="171"/>
        <end position="194"/>
    </location>
</feature>
<keyword evidence="1" id="KW-0378">Hydrolase</keyword>
<dbReference type="GO" id="GO:0016020">
    <property type="term" value="C:membrane"/>
    <property type="evidence" value="ECO:0007669"/>
    <property type="project" value="TreeGrafter"/>
</dbReference>
<dbReference type="GO" id="GO:0019369">
    <property type="term" value="P:arachidonate metabolic process"/>
    <property type="evidence" value="ECO:0007669"/>
    <property type="project" value="TreeGrafter"/>
</dbReference>
<evidence type="ECO:0000256" key="1">
    <source>
        <dbReference type="ARBA" id="ARBA00022801"/>
    </source>
</evidence>
<dbReference type="STRING" id="97359.A0A550C323"/>
<protein>
    <recommendedName>
        <fullName evidence="6">PNPLA domain-containing protein</fullName>
    </recommendedName>
</protein>
<dbReference type="GO" id="GO:0047499">
    <property type="term" value="F:calcium-independent phospholipase A2 activity"/>
    <property type="evidence" value="ECO:0007669"/>
    <property type="project" value="TreeGrafter"/>
</dbReference>
<dbReference type="PANTHER" id="PTHR24185">
    <property type="entry name" value="CALCIUM-INDEPENDENT PHOSPHOLIPASE A2-GAMMA"/>
    <property type="match status" value="1"/>
</dbReference>
<keyword evidence="8" id="KW-1185">Reference proteome</keyword>
<comment type="caution">
    <text evidence="7">The sequence shown here is derived from an EMBL/GenBank/DDBJ whole genome shotgun (WGS) entry which is preliminary data.</text>
</comment>
<evidence type="ECO:0000256" key="5">
    <source>
        <dbReference type="SAM" id="MobiDB-lite"/>
    </source>
</evidence>
<accession>A0A550C323</accession>
<organism evidence="7 8">
    <name type="scientific">Schizophyllum amplum</name>
    <dbReference type="NCBI Taxonomy" id="97359"/>
    <lineage>
        <taxon>Eukaryota</taxon>
        <taxon>Fungi</taxon>
        <taxon>Dikarya</taxon>
        <taxon>Basidiomycota</taxon>
        <taxon>Agaricomycotina</taxon>
        <taxon>Agaricomycetes</taxon>
        <taxon>Agaricomycetidae</taxon>
        <taxon>Agaricales</taxon>
        <taxon>Schizophyllaceae</taxon>
        <taxon>Schizophyllum</taxon>
    </lineage>
</organism>
<dbReference type="AlphaFoldDB" id="A0A550C323"/>
<evidence type="ECO:0000313" key="7">
    <source>
        <dbReference type="EMBL" id="TRM59207.1"/>
    </source>
</evidence>
<dbReference type="SUPFAM" id="SSF52151">
    <property type="entry name" value="FabD/lysophospholipase-like"/>
    <property type="match status" value="1"/>
</dbReference>
<evidence type="ECO:0000256" key="4">
    <source>
        <dbReference type="PROSITE-ProRule" id="PRU01161"/>
    </source>
</evidence>
<keyword evidence="3" id="KW-0443">Lipid metabolism</keyword>
<feature type="compositionally biased region" description="Polar residues" evidence="5">
    <location>
        <begin position="173"/>
        <end position="185"/>
    </location>
</feature>
<gene>
    <name evidence="7" type="ORF">BD626DRAFT_608564</name>
</gene>
<keyword evidence="2" id="KW-0442">Lipid degradation</keyword>
<reference evidence="7 8" key="1">
    <citation type="journal article" date="2019" name="New Phytol.">
        <title>Comparative genomics reveals unique wood-decay strategies and fruiting body development in the Schizophyllaceae.</title>
        <authorList>
            <person name="Almasi E."/>
            <person name="Sahu N."/>
            <person name="Krizsan K."/>
            <person name="Balint B."/>
            <person name="Kovacs G.M."/>
            <person name="Kiss B."/>
            <person name="Cseklye J."/>
            <person name="Drula E."/>
            <person name="Henrissat B."/>
            <person name="Nagy I."/>
            <person name="Chovatia M."/>
            <person name="Adam C."/>
            <person name="LaButti K."/>
            <person name="Lipzen A."/>
            <person name="Riley R."/>
            <person name="Grigoriev I.V."/>
            <person name="Nagy L.G."/>
        </authorList>
    </citation>
    <scope>NUCLEOTIDE SEQUENCE [LARGE SCALE GENOMIC DNA]</scope>
    <source>
        <strain evidence="7 8">NL-1724</strain>
    </source>
</reference>
<dbReference type="OrthoDB" id="630895at2759"/>
<sequence>MAARALSPSSSFKSTSGQTRESAIQEVYASLAVPGPGVRLLALDDGGIRGLSMLLLVRDIFHHIQRASGLPSLPLPCEYFDIIAGSGTGGLIALMLGRLRLSIEDAIECYTRIVGQVFSQIKADGSFKATSFEKLSRRSVVGLARGRIHPFRKFHQFNAKHSYAHGKTEELEISSSASSGPTPTLRNAVCDVRS</sequence>
<evidence type="ECO:0000256" key="3">
    <source>
        <dbReference type="ARBA" id="ARBA00023098"/>
    </source>
</evidence>
<dbReference type="InterPro" id="IPR016035">
    <property type="entry name" value="Acyl_Trfase/lysoPLipase"/>
</dbReference>
<evidence type="ECO:0000259" key="6">
    <source>
        <dbReference type="PROSITE" id="PS51635"/>
    </source>
</evidence>
<feature type="domain" description="PNPLA" evidence="6">
    <location>
        <begin position="41"/>
        <end position="194"/>
    </location>
</feature>
<proteinExistence type="predicted"/>
<dbReference type="Proteomes" id="UP000320762">
    <property type="component" value="Unassembled WGS sequence"/>
</dbReference>
<dbReference type="Gene3D" id="3.40.1090.10">
    <property type="entry name" value="Cytosolic phospholipase A2 catalytic domain"/>
    <property type="match status" value="1"/>
</dbReference>
<name>A0A550C323_9AGAR</name>
<dbReference type="GO" id="GO:0016042">
    <property type="term" value="P:lipid catabolic process"/>
    <property type="evidence" value="ECO:0007669"/>
    <property type="project" value="UniProtKB-KW"/>
</dbReference>
<evidence type="ECO:0000256" key="2">
    <source>
        <dbReference type="ARBA" id="ARBA00022963"/>
    </source>
</evidence>
<dbReference type="EMBL" id="VDMD01000029">
    <property type="protein sequence ID" value="TRM59207.1"/>
    <property type="molecule type" value="Genomic_DNA"/>
</dbReference>
<dbReference type="PROSITE" id="PS51635">
    <property type="entry name" value="PNPLA"/>
    <property type="match status" value="1"/>
</dbReference>
<dbReference type="PANTHER" id="PTHR24185:SF1">
    <property type="entry name" value="CALCIUM-INDEPENDENT PHOSPHOLIPASE A2-GAMMA"/>
    <property type="match status" value="1"/>
</dbReference>